<gene>
    <name evidence="2" type="primary">SCARA5</name>
    <name evidence="2" type="ORF">AWC38_SpisGene3767</name>
</gene>
<reference evidence="3" key="1">
    <citation type="journal article" date="2017" name="bioRxiv">
        <title>Comparative analysis of the genomes of Stylophora pistillata and Acropora digitifera provides evidence for extensive differences between species of corals.</title>
        <authorList>
            <person name="Voolstra C.R."/>
            <person name="Li Y."/>
            <person name="Liew Y.J."/>
            <person name="Baumgarten S."/>
            <person name="Zoccola D."/>
            <person name="Flot J.-F."/>
            <person name="Tambutte S."/>
            <person name="Allemand D."/>
            <person name="Aranda M."/>
        </authorList>
    </citation>
    <scope>NUCLEOTIDE SEQUENCE [LARGE SCALE GENOMIC DNA]</scope>
</reference>
<sequence>MNAYLRGRDGRDGQPGPMGAPGIPGKPGSPGMPGQPGTRGQKGEVGRPGTGGLQGPKGDKGRDAGGVKYVRWGRTTCPSGADIVYKGIVGGSHYSHSGGGGEYLCLPNTRSTTRIRTGSSPTLTFMAPSMRF</sequence>
<protein>
    <submittedName>
        <fullName evidence="2">Scavenger receptor class A member 5</fullName>
    </submittedName>
</protein>
<dbReference type="InterPro" id="IPR008160">
    <property type="entry name" value="Collagen"/>
</dbReference>
<feature type="compositionally biased region" description="Gly residues" evidence="1">
    <location>
        <begin position="46"/>
        <end position="55"/>
    </location>
</feature>
<dbReference type="Proteomes" id="UP000225706">
    <property type="component" value="Unassembled WGS sequence"/>
</dbReference>
<keyword evidence="2" id="KW-0675">Receptor</keyword>
<evidence type="ECO:0000313" key="2">
    <source>
        <dbReference type="EMBL" id="PFX31372.1"/>
    </source>
</evidence>
<keyword evidence="3" id="KW-1185">Reference proteome</keyword>
<feature type="compositionally biased region" description="Basic and acidic residues" evidence="1">
    <location>
        <begin position="1"/>
        <end position="12"/>
    </location>
</feature>
<dbReference type="OrthoDB" id="6086925at2759"/>
<dbReference type="AlphaFoldDB" id="A0A2B4SS61"/>
<dbReference type="Pfam" id="PF01391">
    <property type="entry name" value="Collagen"/>
    <property type="match status" value="1"/>
</dbReference>
<comment type="caution">
    <text evidence="2">The sequence shown here is derived from an EMBL/GenBank/DDBJ whole genome shotgun (WGS) entry which is preliminary data.</text>
</comment>
<proteinExistence type="predicted"/>
<evidence type="ECO:0000256" key="1">
    <source>
        <dbReference type="SAM" id="MobiDB-lite"/>
    </source>
</evidence>
<evidence type="ECO:0000313" key="3">
    <source>
        <dbReference type="Proteomes" id="UP000225706"/>
    </source>
</evidence>
<feature type="region of interest" description="Disordered" evidence="1">
    <location>
        <begin position="1"/>
        <end position="66"/>
    </location>
</feature>
<dbReference type="EMBL" id="LSMT01000036">
    <property type="protein sequence ID" value="PFX31372.1"/>
    <property type="molecule type" value="Genomic_DNA"/>
</dbReference>
<accession>A0A2B4SS61</accession>
<organism evidence="2 3">
    <name type="scientific">Stylophora pistillata</name>
    <name type="common">Smooth cauliflower coral</name>
    <dbReference type="NCBI Taxonomy" id="50429"/>
    <lineage>
        <taxon>Eukaryota</taxon>
        <taxon>Metazoa</taxon>
        <taxon>Cnidaria</taxon>
        <taxon>Anthozoa</taxon>
        <taxon>Hexacorallia</taxon>
        <taxon>Scleractinia</taxon>
        <taxon>Astrocoeniina</taxon>
        <taxon>Pocilloporidae</taxon>
        <taxon>Stylophora</taxon>
    </lineage>
</organism>
<name>A0A2B4SS61_STYPI</name>